<evidence type="ECO:0000256" key="1">
    <source>
        <dbReference type="SAM" id="MobiDB-lite"/>
    </source>
</evidence>
<dbReference type="EMBL" id="SRQM01000089">
    <property type="protein sequence ID" value="KAG6118987.1"/>
    <property type="molecule type" value="Genomic_DNA"/>
</dbReference>
<protein>
    <submittedName>
        <fullName evidence="2">Uncharacterized protein</fullName>
    </submittedName>
</protein>
<feature type="region of interest" description="Disordered" evidence="1">
    <location>
        <begin position="49"/>
        <end position="69"/>
    </location>
</feature>
<evidence type="ECO:0000313" key="3">
    <source>
        <dbReference type="Proteomes" id="UP000732380"/>
    </source>
</evidence>
<comment type="caution">
    <text evidence="2">The sequence shown here is derived from an EMBL/GenBank/DDBJ whole genome shotgun (WGS) entry which is preliminary data.</text>
</comment>
<organism evidence="2 3">
    <name type="scientific">Claviceps humidiphila</name>
    <dbReference type="NCBI Taxonomy" id="1294629"/>
    <lineage>
        <taxon>Eukaryota</taxon>
        <taxon>Fungi</taxon>
        <taxon>Dikarya</taxon>
        <taxon>Ascomycota</taxon>
        <taxon>Pezizomycotina</taxon>
        <taxon>Sordariomycetes</taxon>
        <taxon>Hypocreomycetidae</taxon>
        <taxon>Hypocreales</taxon>
        <taxon>Clavicipitaceae</taxon>
        <taxon>Claviceps</taxon>
    </lineage>
</organism>
<dbReference type="AlphaFoldDB" id="A0A9P7Q534"/>
<keyword evidence="3" id="KW-1185">Reference proteome</keyword>
<reference evidence="2 3" key="1">
    <citation type="journal article" date="2020" name="bioRxiv">
        <title>Whole genome comparisons of ergot fungi reveals the divergence and evolution of species within the genus Claviceps are the result of varying mechanisms driving genome evolution and host range expansion.</title>
        <authorList>
            <person name="Wyka S.A."/>
            <person name="Mondo S.J."/>
            <person name="Liu M."/>
            <person name="Dettman J."/>
            <person name="Nalam V."/>
            <person name="Broders K.D."/>
        </authorList>
    </citation>
    <scope>NUCLEOTIDE SEQUENCE [LARGE SCALE GENOMIC DNA]</scope>
    <source>
        <strain evidence="2 3">LM576</strain>
    </source>
</reference>
<sequence length="110" mass="11836">MPPSTPHETKKCNTCKATKTSDAFVDRRGANGVVRTTLACDACRAKRARRAARREAARNGDGTSHDSGAVSVHALGSSWTKPSRGLNHQSRSAIKEFMVLGTADVLNDER</sequence>
<proteinExistence type="predicted"/>
<dbReference type="Proteomes" id="UP000732380">
    <property type="component" value="Unassembled WGS sequence"/>
</dbReference>
<evidence type="ECO:0000313" key="2">
    <source>
        <dbReference type="EMBL" id="KAG6118987.1"/>
    </source>
</evidence>
<gene>
    <name evidence="2" type="ORF">E4U13_008087</name>
</gene>
<accession>A0A9P7Q534</accession>
<name>A0A9P7Q534_9HYPO</name>